<gene>
    <name evidence="3" type="ORF">F2Q68_00018175</name>
</gene>
<evidence type="ECO:0000313" key="3">
    <source>
        <dbReference type="EMBL" id="KAF2558658.1"/>
    </source>
</evidence>
<dbReference type="Pfam" id="PF05605">
    <property type="entry name" value="zf-Di19"/>
    <property type="match status" value="1"/>
</dbReference>
<accession>A0A8S9HUR1</accession>
<dbReference type="Proteomes" id="UP000712281">
    <property type="component" value="Unassembled WGS sequence"/>
</dbReference>
<feature type="region of interest" description="Disordered" evidence="1">
    <location>
        <begin position="1"/>
        <end position="35"/>
    </location>
</feature>
<feature type="compositionally biased region" description="Polar residues" evidence="1">
    <location>
        <begin position="1"/>
        <end position="14"/>
    </location>
</feature>
<organism evidence="3 4">
    <name type="scientific">Brassica cretica</name>
    <name type="common">Mustard</name>
    <dbReference type="NCBI Taxonomy" id="69181"/>
    <lineage>
        <taxon>Eukaryota</taxon>
        <taxon>Viridiplantae</taxon>
        <taxon>Streptophyta</taxon>
        <taxon>Embryophyta</taxon>
        <taxon>Tracheophyta</taxon>
        <taxon>Spermatophyta</taxon>
        <taxon>Magnoliopsida</taxon>
        <taxon>eudicotyledons</taxon>
        <taxon>Gunneridae</taxon>
        <taxon>Pentapetalae</taxon>
        <taxon>rosids</taxon>
        <taxon>malvids</taxon>
        <taxon>Brassicales</taxon>
        <taxon>Brassicaceae</taxon>
        <taxon>Brassiceae</taxon>
        <taxon>Brassica</taxon>
    </lineage>
</organism>
<evidence type="ECO:0000313" key="4">
    <source>
        <dbReference type="Proteomes" id="UP000712281"/>
    </source>
</evidence>
<dbReference type="PANTHER" id="PTHR34460">
    <property type="entry name" value="VITELLOGENIN-LIKE PROTEIN"/>
    <property type="match status" value="1"/>
</dbReference>
<dbReference type="InterPro" id="IPR008598">
    <property type="entry name" value="Di19_Zn-bd"/>
</dbReference>
<feature type="compositionally biased region" description="Low complexity" evidence="1">
    <location>
        <begin position="15"/>
        <end position="28"/>
    </location>
</feature>
<protein>
    <recommendedName>
        <fullName evidence="2">Di19 zinc-binding domain-containing protein</fullName>
    </recommendedName>
</protein>
<reference evidence="3" key="1">
    <citation type="submission" date="2019-12" db="EMBL/GenBank/DDBJ databases">
        <title>Genome sequencing and annotation of Brassica cretica.</title>
        <authorList>
            <person name="Studholme D.J."/>
            <person name="Sarris P.F."/>
        </authorList>
    </citation>
    <scope>NUCLEOTIDE SEQUENCE</scope>
    <source>
        <strain evidence="3">PFS-001/15</strain>
        <tissue evidence="3">Leaf</tissue>
    </source>
</reference>
<sequence length="493" mass="53320">MDSSNSWINCPSVFSSSSSASRRCQQSRSGGGYEDLEGEDDLKSEFICPFCAEVFDIVGLCCHIDEEHPVEAKNGSEFLFISLTRDSYVQRRRRLRKGGGYSSAYLTLKKELRFFETEEPLRRLNRFWFSSSCFLIFIAMVDHKHQDMGDGMQCTTHPYTKNPGGICPLCLQEKLGKLVTSSFPLPKPNHLSASSSSKSFSPSSTTSLALSLSSGRDSNNNNNNNLPFLLAKKKSMLAAASSSSSSSSASLIYKRSKSSAAAYGESLNRKKRSGFWSFLHLYSSKHQIAAATKKVSHPSVPRNQTTETSNKVVGGGIDVIVEEEDESSSSNKVVVETPVNSVGSGAGGSSLERKVLRSRSVGCGSRSFSGDFFERISNGFGDCALKRIESQREHSKVISNGGSGEAADAMSEMVKCGGIFGGFMIMTSSSTSASSTVDHHHHKMGNKSAWGRAFASPMRAKSVHKGGTTTESSTDKNTTPNLNSTPSLVTMKS</sequence>
<feature type="compositionally biased region" description="Polar residues" evidence="1">
    <location>
        <begin position="480"/>
        <end position="493"/>
    </location>
</feature>
<feature type="region of interest" description="Disordered" evidence="1">
    <location>
        <begin position="456"/>
        <end position="493"/>
    </location>
</feature>
<evidence type="ECO:0000256" key="1">
    <source>
        <dbReference type="SAM" id="MobiDB-lite"/>
    </source>
</evidence>
<feature type="compositionally biased region" description="Low complexity" evidence="1">
    <location>
        <begin position="468"/>
        <end position="479"/>
    </location>
</feature>
<comment type="caution">
    <text evidence="3">The sequence shown here is derived from an EMBL/GenBank/DDBJ whole genome shotgun (WGS) entry which is preliminary data.</text>
</comment>
<feature type="domain" description="Di19 zinc-binding" evidence="2">
    <location>
        <begin position="45"/>
        <end position="75"/>
    </location>
</feature>
<evidence type="ECO:0000259" key="2">
    <source>
        <dbReference type="Pfam" id="PF05605"/>
    </source>
</evidence>
<proteinExistence type="predicted"/>
<dbReference type="AlphaFoldDB" id="A0A8S9HUR1"/>
<dbReference type="PANTHER" id="PTHR34460:SF11">
    <property type="entry name" value="BNAA05G30600D PROTEIN"/>
    <property type="match status" value="1"/>
</dbReference>
<dbReference type="EMBL" id="QGKW02001940">
    <property type="protein sequence ID" value="KAF2558658.1"/>
    <property type="molecule type" value="Genomic_DNA"/>
</dbReference>
<name>A0A8S9HUR1_BRACR</name>